<evidence type="ECO:0000313" key="7">
    <source>
        <dbReference type="Proteomes" id="UP000317155"/>
    </source>
</evidence>
<dbReference type="EMBL" id="VJVV01000002">
    <property type="protein sequence ID" value="TRO83403.1"/>
    <property type="molecule type" value="Genomic_DNA"/>
</dbReference>
<protein>
    <recommendedName>
        <fullName evidence="2">Chemotaxis protein CheW</fullName>
    </recommendedName>
</protein>
<dbReference type="CDD" id="cd00732">
    <property type="entry name" value="CheW"/>
    <property type="match status" value="1"/>
</dbReference>
<dbReference type="InterPro" id="IPR002545">
    <property type="entry name" value="CheW-lke_dom"/>
</dbReference>
<dbReference type="Gene3D" id="2.40.50.180">
    <property type="entry name" value="CheA-289, Domain 4"/>
    <property type="match status" value="1"/>
</dbReference>
<organism evidence="6 7">
    <name type="scientific">Trichloromonas acetexigens</name>
    <dbReference type="NCBI Taxonomy" id="38815"/>
    <lineage>
        <taxon>Bacteria</taxon>
        <taxon>Pseudomonadati</taxon>
        <taxon>Thermodesulfobacteriota</taxon>
        <taxon>Desulfuromonadia</taxon>
        <taxon>Desulfuromonadales</taxon>
        <taxon>Trichloromonadaceae</taxon>
        <taxon>Trichloromonas</taxon>
    </lineage>
</organism>
<dbReference type="PANTHER" id="PTHR22617">
    <property type="entry name" value="CHEMOTAXIS SENSOR HISTIDINE KINASE-RELATED"/>
    <property type="match status" value="1"/>
</dbReference>
<dbReference type="Gene3D" id="2.30.30.40">
    <property type="entry name" value="SH3 Domains"/>
    <property type="match status" value="1"/>
</dbReference>
<dbReference type="AlphaFoldDB" id="A0A550JJQ1"/>
<dbReference type="GO" id="GO:0005829">
    <property type="term" value="C:cytosol"/>
    <property type="evidence" value="ECO:0007669"/>
    <property type="project" value="TreeGrafter"/>
</dbReference>
<evidence type="ECO:0000256" key="2">
    <source>
        <dbReference type="ARBA" id="ARBA00021483"/>
    </source>
</evidence>
<dbReference type="Proteomes" id="UP000317155">
    <property type="component" value="Unassembled WGS sequence"/>
</dbReference>
<keyword evidence="4" id="KW-0145">Chemotaxis</keyword>
<comment type="subcellular location">
    <subcellularLocation>
        <location evidence="1">Cytoplasm</location>
    </subcellularLocation>
</comment>
<evidence type="ECO:0000313" key="6">
    <source>
        <dbReference type="EMBL" id="TRO83403.1"/>
    </source>
</evidence>
<dbReference type="PROSITE" id="PS50851">
    <property type="entry name" value="CHEW"/>
    <property type="match status" value="1"/>
</dbReference>
<keyword evidence="7" id="KW-1185">Reference proteome</keyword>
<feature type="domain" description="CheW-like" evidence="5">
    <location>
        <begin position="19"/>
        <end position="158"/>
    </location>
</feature>
<dbReference type="GO" id="GO:0006935">
    <property type="term" value="P:chemotaxis"/>
    <property type="evidence" value="ECO:0007669"/>
    <property type="project" value="UniProtKB-KW"/>
</dbReference>
<gene>
    <name evidence="6" type="ORF">FL622_03015</name>
</gene>
<keyword evidence="3" id="KW-0963">Cytoplasm</keyword>
<evidence type="ECO:0000256" key="3">
    <source>
        <dbReference type="ARBA" id="ARBA00022490"/>
    </source>
</evidence>
<name>A0A550JJQ1_9BACT</name>
<evidence type="ECO:0000259" key="5">
    <source>
        <dbReference type="PROSITE" id="PS50851"/>
    </source>
</evidence>
<proteinExistence type="predicted"/>
<evidence type="ECO:0000256" key="1">
    <source>
        <dbReference type="ARBA" id="ARBA00004496"/>
    </source>
</evidence>
<dbReference type="OrthoDB" id="9790406at2"/>
<dbReference type="GO" id="GO:0007165">
    <property type="term" value="P:signal transduction"/>
    <property type="evidence" value="ECO:0007669"/>
    <property type="project" value="InterPro"/>
</dbReference>
<evidence type="ECO:0000256" key="4">
    <source>
        <dbReference type="ARBA" id="ARBA00022500"/>
    </source>
</evidence>
<dbReference type="SUPFAM" id="SSF50341">
    <property type="entry name" value="CheW-like"/>
    <property type="match status" value="1"/>
</dbReference>
<dbReference type="PANTHER" id="PTHR22617:SF41">
    <property type="entry name" value="CHEMOTAXIS SIGNAL TRANSDUCTION SYSTEM ADAPTOR PROTEIN CHEW"/>
    <property type="match status" value="1"/>
</dbReference>
<sequence>MSNLNLNFSGDTDSEDSQKGMYLTFHLAKEDYGIEIRYVTEIIGIQKITDVPDMPAFVKGVINLRGKVVPVMDVRTRFGLPARDYDDRTCIIVVNIDDKEVGLVVDKVNEVADIPDQQIEPPPRTNRESTRYIQGMGKIGNEVKILLDVQKLLYSDELAMLGGGGELF</sequence>
<reference evidence="6 7" key="1">
    <citation type="submission" date="2019-07" db="EMBL/GenBank/DDBJ databases">
        <title>Insights of Desulfuromonas acetexigens electromicrobiology.</title>
        <authorList>
            <person name="Katuri K."/>
            <person name="Sapireddy V."/>
            <person name="Shaw D.R."/>
            <person name="Saikaly P."/>
        </authorList>
    </citation>
    <scope>NUCLEOTIDE SEQUENCE [LARGE SCALE GENOMIC DNA]</scope>
    <source>
        <strain evidence="6 7">2873</strain>
    </source>
</reference>
<dbReference type="FunFam" id="2.40.50.180:FF:000002">
    <property type="entry name" value="Chemotaxis protein CheW"/>
    <property type="match status" value="1"/>
</dbReference>
<dbReference type="InterPro" id="IPR039315">
    <property type="entry name" value="CheW"/>
</dbReference>
<dbReference type="SMART" id="SM00260">
    <property type="entry name" value="CheW"/>
    <property type="match status" value="1"/>
</dbReference>
<dbReference type="Pfam" id="PF01584">
    <property type="entry name" value="CheW"/>
    <property type="match status" value="1"/>
</dbReference>
<dbReference type="InterPro" id="IPR036061">
    <property type="entry name" value="CheW-like_dom_sf"/>
</dbReference>
<comment type="caution">
    <text evidence="6">The sequence shown here is derived from an EMBL/GenBank/DDBJ whole genome shotgun (WGS) entry which is preliminary data.</text>
</comment>
<accession>A0A550JJQ1</accession>